<comment type="caution">
    <text evidence="1">The sequence shown here is derived from an EMBL/GenBank/DDBJ whole genome shotgun (WGS) entry which is preliminary data.</text>
</comment>
<organism evidence="1">
    <name type="scientific">Methanothrix harundinacea</name>
    <dbReference type="NCBI Taxonomy" id="301375"/>
    <lineage>
        <taxon>Archaea</taxon>
        <taxon>Methanobacteriati</taxon>
        <taxon>Methanobacteriota</taxon>
        <taxon>Stenosarchaea group</taxon>
        <taxon>Methanomicrobia</taxon>
        <taxon>Methanotrichales</taxon>
        <taxon>Methanotrichaceae</taxon>
        <taxon>Methanothrix</taxon>
    </lineage>
</organism>
<sequence length="207" mass="23768">MVQKKVTSPTNERTHLATVVPISGTTESLHCILALKITEAPMICCLLANLNSIPFDFVARQKIGGENFNYFVLKQLPVIPPDRYTPELLDFIVPRVVELTYTAWDLLPFAEDVLKEVGEEKWSRWFPDNPPDGEGKPAPFLWDEERRAALRADLDGLYAHLYQLDREDLHQILDTFPIVKRKDEARYGEFRTKRLVLEAFDRLASLG</sequence>
<evidence type="ECO:0000313" key="1">
    <source>
        <dbReference type="EMBL" id="KUK96268.1"/>
    </source>
</evidence>
<accession>A0A101IJP3</accession>
<gene>
    <name evidence="1" type="ORF">XE07_1205</name>
</gene>
<proteinExistence type="predicted"/>
<dbReference type="Proteomes" id="UP000053961">
    <property type="component" value="Unassembled WGS sequence"/>
</dbReference>
<reference evidence="1" key="1">
    <citation type="journal article" date="2015" name="MBio">
        <title>Genome-resolved metagenomic analysis reveals roles for candidate phyla and other microbial community members in biogeochemical transformations in oil reservoirs.</title>
        <authorList>
            <person name="Hu P."/>
            <person name="Tom L."/>
            <person name="Singh A."/>
            <person name="Thomas B.C."/>
            <person name="Baker B.J."/>
            <person name="Piceno Y.M."/>
            <person name="Andersen G.L."/>
            <person name="Banfield J.F."/>
        </authorList>
    </citation>
    <scope>NUCLEOTIDE SEQUENCE [LARGE SCALE GENOMIC DNA]</scope>
    <source>
        <strain evidence="1">56_747</strain>
    </source>
</reference>
<dbReference type="EMBL" id="LGHB01000016">
    <property type="protein sequence ID" value="KUK96268.1"/>
    <property type="molecule type" value="Genomic_DNA"/>
</dbReference>
<dbReference type="AlphaFoldDB" id="A0A101IJP3"/>
<dbReference type="PATRIC" id="fig|301375.6.peg.121"/>
<name>A0A101IJP3_9EURY</name>
<protein>
    <submittedName>
        <fullName evidence="1">Uncharacterized protein</fullName>
    </submittedName>
</protein>